<dbReference type="InParanoid" id="A0A067PEU9"/>
<organism evidence="1 2">
    <name type="scientific">Jaapia argillacea MUCL 33604</name>
    <dbReference type="NCBI Taxonomy" id="933084"/>
    <lineage>
        <taxon>Eukaryota</taxon>
        <taxon>Fungi</taxon>
        <taxon>Dikarya</taxon>
        <taxon>Basidiomycota</taxon>
        <taxon>Agaricomycotina</taxon>
        <taxon>Agaricomycetes</taxon>
        <taxon>Agaricomycetidae</taxon>
        <taxon>Jaapiales</taxon>
        <taxon>Jaapiaceae</taxon>
        <taxon>Jaapia</taxon>
    </lineage>
</organism>
<feature type="non-terminal residue" evidence="1">
    <location>
        <position position="1"/>
    </location>
</feature>
<dbReference type="SUPFAM" id="SSF56672">
    <property type="entry name" value="DNA/RNA polymerases"/>
    <property type="match status" value="1"/>
</dbReference>
<dbReference type="STRING" id="933084.A0A067PEU9"/>
<dbReference type="Gene3D" id="3.10.10.10">
    <property type="entry name" value="HIV Type 1 Reverse Transcriptase, subunit A, domain 1"/>
    <property type="match status" value="1"/>
</dbReference>
<dbReference type="Proteomes" id="UP000027265">
    <property type="component" value="Unassembled WGS sequence"/>
</dbReference>
<evidence type="ECO:0000313" key="2">
    <source>
        <dbReference type="Proteomes" id="UP000027265"/>
    </source>
</evidence>
<protein>
    <submittedName>
        <fullName evidence="1">Uncharacterized protein</fullName>
    </submittedName>
</protein>
<evidence type="ECO:0000313" key="1">
    <source>
        <dbReference type="EMBL" id="KDQ48996.1"/>
    </source>
</evidence>
<dbReference type="InterPro" id="IPR043502">
    <property type="entry name" value="DNA/RNA_pol_sf"/>
</dbReference>
<feature type="non-terminal residue" evidence="1">
    <location>
        <position position="171"/>
    </location>
</feature>
<reference evidence="2" key="1">
    <citation type="journal article" date="2014" name="Proc. Natl. Acad. Sci. U.S.A.">
        <title>Extensive sampling of basidiomycete genomes demonstrates inadequacy of the white-rot/brown-rot paradigm for wood decay fungi.</title>
        <authorList>
            <person name="Riley R."/>
            <person name="Salamov A.A."/>
            <person name="Brown D.W."/>
            <person name="Nagy L.G."/>
            <person name="Floudas D."/>
            <person name="Held B.W."/>
            <person name="Levasseur A."/>
            <person name="Lombard V."/>
            <person name="Morin E."/>
            <person name="Otillar R."/>
            <person name="Lindquist E.A."/>
            <person name="Sun H."/>
            <person name="LaButti K.M."/>
            <person name="Schmutz J."/>
            <person name="Jabbour D."/>
            <person name="Luo H."/>
            <person name="Baker S.E."/>
            <person name="Pisabarro A.G."/>
            <person name="Walton J.D."/>
            <person name="Blanchette R.A."/>
            <person name="Henrissat B."/>
            <person name="Martin F."/>
            <person name="Cullen D."/>
            <person name="Hibbett D.S."/>
            <person name="Grigoriev I.V."/>
        </authorList>
    </citation>
    <scope>NUCLEOTIDE SEQUENCE [LARGE SCALE GENOMIC DNA]</scope>
    <source>
        <strain evidence="2">MUCL 33604</strain>
    </source>
</reference>
<dbReference type="HOGENOM" id="CLU_092523_0_0_1"/>
<gene>
    <name evidence="1" type="ORF">JAAARDRAFT_84260</name>
</gene>
<proteinExistence type="predicted"/>
<sequence length="171" mass="19546">NPLAGMPELPTHPPDFTPGVQYTQEQCKAMPLRDDGFLWPKEVKLMHWLINAQELAFAWTPEEQGRFNEKYFDPIVIPTIKHIPWVKKNIPILPGIYQQVKDIIQEKIDSGVYEPSSSSYCLKWFCILKKDGTSLQLVHNLQPLNQITIKDASVPPLVEHMAESFGGRGCY</sequence>
<accession>A0A067PEU9</accession>
<name>A0A067PEU9_9AGAM</name>
<dbReference type="AlphaFoldDB" id="A0A067PEU9"/>
<keyword evidence="2" id="KW-1185">Reference proteome</keyword>
<dbReference type="EMBL" id="KL197868">
    <property type="protein sequence ID" value="KDQ48996.1"/>
    <property type="molecule type" value="Genomic_DNA"/>
</dbReference>
<dbReference type="OrthoDB" id="5599163at2759"/>